<comment type="subunit">
    <text evidence="5">Part of the 50S ribosomal subunit.</text>
</comment>
<comment type="similarity">
    <text evidence="1 5">Belongs to the universal ribosomal protein uL4 family.</text>
</comment>
<protein>
    <recommendedName>
        <fullName evidence="4 5">Large ribosomal subunit protein uL4</fullName>
    </recommendedName>
</protein>
<dbReference type="RefSeq" id="WP_274153582.1">
    <property type="nucleotide sequence ID" value="NZ_CP117812.1"/>
</dbReference>
<dbReference type="NCBIfam" id="TIGR03953">
    <property type="entry name" value="rplD_bact"/>
    <property type="match status" value="1"/>
</dbReference>
<dbReference type="PANTHER" id="PTHR10746">
    <property type="entry name" value="50S RIBOSOMAL PROTEIN L4"/>
    <property type="match status" value="1"/>
</dbReference>
<evidence type="ECO:0000313" key="7">
    <source>
        <dbReference type="EMBL" id="WDE98713.1"/>
    </source>
</evidence>
<keyword evidence="8" id="KW-1185">Reference proteome</keyword>
<proteinExistence type="inferred from homology"/>
<dbReference type="Proteomes" id="UP001214250">
    <property type="component" value="Chromosome 2"/>
</dbReference>
<evidence type="ECO:0000256" key="5">
    <source>
        <dbReference type="HAMAP-Rule" id="MF_01328"/>
    </source>
</evidence>
<keyword evidence="3 5" id="KW-0687">Ribonucleoprotein</keyword>
<gene>
    <name evidence="5 7" type="primary">rplD</name>
    <name evidence="7" type="ORF">PQO03_12785</name>
</gene>
<comment type="function">
    <text evidence="5">One of the primary rRNA binding proteins, this protein initially binds near the 5'-end of the 23S rRNA. It is important during the early stages of 50S assembly. It makes multiple contacts with different domains of the 23S rRNA in the assembled 50S subunit and ribosome.</text>
</comment>
<dbReference type="InterPro" id="IPR013005">
    <property type="entry name" value="Ribosomal_uL4-like"/>
</dbReference>
<comment type="function">
    <text evidence="5">Forms part of the polypeptide exit tunnel.</text>
</comment>
<dbReference type="PANTHER" id="PTHR10746:SF6">
    <property type="entry name" value="LARGE RIBOSOMAL SUBUNIT PROTEIN UL4M"/>
    <property type="match status" value="1"/>
</dbReference>
<evidence type="ECO:0000256" key="2">
    <source>
        <dbReference type="ARBA" id="ARBA00022980"/>
    </source>
</evidence>
<accession>A0ABY7W358</accession>
<dbReference type="Gene3D" id="3.40.1370.10">
    <property type="match status" value="1"/>
</dbReference>
<dbReference type="SUPFAM" id="SSF52166">
    <property type="entry name" value="Ribosomal protein L4"/>
    <property type="match status" value="1"/>
</dbReference>
<dbReference type="InterPro" id="IPR023574">
    <property type="entry name" value="Ribosomal_uL4_dom_sf"/>
</dbReference>
<dbReference type="EMBL" id="CP117812">
    <property type="protein sequence ID" value="WDE98713.1"/>
    <property type="molecule type" value="Genomic_DNA"/>
</dbReference>
<dbReference type="GO" id="GO:0005840">
    <property type="term" value="C:ribosome"/>
    <property type="evidence" value="ECO:0007669"/>
    <property type="project" value="UniProtKB-KW"/>
</dbReference>
<sequence length="215" mass="23243">MTKVNTVDSKGQASGELEINSKWLEFEKGEQAVHESVVAFLASLRSGSANTKTRAEKRGGGRKPWRQKGTGNARAGSTRSPIWTGGGVAFGPKPRSYAKNVNKKVRRLAVRRALAERIQAEELIIVDAFAFDKPSTKTAIAFLESVNATDRPVIILSDDLAVNIENLENTAKSFNNVSLVMTASEVNAYDILSGKKVIISKAALEQLGERISAEA</sequence>
<evidence type="ECO:0000256" key="3">
    <source>
        <dbReference type="ARBA" id="ARBA00023274"/>
    </source>
</evidence>
<reference evidence="7 8" key="1">
    <citation type="submission" date="2023-02" db="EMBL/GenBank/DDBJ databases">
        <title>Genome sequence of Lentisphaera profundi SAORIC-696.</title>
        <authorList>
            <person name="Kim e."/>
            <person name="Cho J.-C."/>
            <person name="Choi A."/>
            <person name="Kang I."/>
        </authorList>
    </citation>
    <scope>NUCLEOTIDE SEQUENCE [LARGE SCALE GENOMIC DNA]</scope>
    <source>
        <strain evidence="7 8">SAORIC-696</strain>
    </source>
</reference>
<evidence type="ECO:0000256" key="1">
    <source>
        <dbReference type="ARBA" id="ARBA00010528"/>
    </source>
</evidence>
<evidence type="ECO:0000313" key="8">
    <source>
        <dbReference type="Proteomes" id="UP001214250"/>
    </source>
</evidence>
<keyword evidence="5" id="KW-0694">RNA-binding</keyword>
<dbReference type="InterPro" id="IPR002136">
    <property type="entry name" value="Ribosomal_uL4"/>
</dbReference>
<evidence type="ECO:0000256" key="6">
    <source>
        <dbReference type="SAM" id="MobiDB-lite"/>
    </source>
</evidence>
<dbReference type="HAMAP" id="MF_01328_B">
    <property type="entry name" value="Ribosomal_uL4_B"/>
    <property type="match status" value="1"/>
</dbReference>
<feature type="region of interest" description="Disordered" evidence="6">
    <location>
        <begin position="49"/>
        <end position="83"/>
    </location>
</feature>
<name>A0ABY7W358_9BACT</name>
<keyword evidence="5" id="KW-0699">rRNA-binding</keyword>
<dbReference type="Pfam" id="PF00573">
    <property type="entry name" value="Ribosomal_L4"/>
    <property type="match status" value="1"/>
</dbReference>
<organism evidence="7 8">
    <name type="scientific">Lentisphaera profundi</name>
    <dbReference type="NCBI Taxonomy" id="1658616"/>
    <lineage>
        <taxon>Bacteria</taxon>
        <taxon>Pseudomonadati</taxon>
        <taxon>Lentisphaerota</taxon>
        <taxon>Lentisphaeria</taxon>
        <taxon>Lentisphaerales</taxon>
        <taxon>Lentisphaeraceae</taxon>
        <taxon>Lentisphaera</taxon>
    </lineage>
</organism>
<evidence type="ECO:0000256" key="4">
    <source>
        <dbReference type="ARBA" id="ARBA00035244"/>
    </source>
</evidence>
<keyword evidence="2 5" id="KW-0689">Ribosomal protein</keyword>